<comment type="similarity">
    <text evidence="1 2">Belongs to the UPF0301 (AlgH) family.</text>
</comment>
<proteinExistence type="inferred from homology"/>
<dbReference type="SUPFAM" id="SSF143456">
    <property type="entry name" value="VC0467-like"/>
    <property type="match status" value="1"/>
</dbReference>
<dbReference type="Gene3D" id="3.40.1740.10">
    <property type="entry name" value="VC0467-like"/>
    <property type="match status" value="1"/>
</dbReference>
<reference evidence="3 4" key="1">
    <citation type="submission" date="2014-11" db="EMBL/GenBank/DDBJ databases">
        <title>Draft genome sequence of Chelonobacter oris 1662T, associated with respiratory disease in Hermann's Tortoises.</title>
        <authorList>
            <person name="Kudirkiene E."/>
            <person name="Hansen M.J."/>
            <person name="Bojesen A.M."/>
        </authorList>
    </citation>
    <scope>NUCLEOTIDE SEQUENCE [LARGE SCALE GENOMIC DNA]</scope>
    <source>
        <strain evidence="3 4">1662</strain>
    </source>
</reference>
<keyword evidence="4" id="KW-1185">Reference proteome</keyword>
<evidence type="ECO:0000256" key="2">
    <source>
        <dbReference type="HAMAP-Rule" id="MF_00758"/>
    </source>
</evidence>
<dbReference type="PANTHER" id="PTHR30327">
    <property type="entry name" value="UNCHARACTERIZED PROTEIN YQGE"/>
    <property type="match status" value="1"/>
</dbReference>
<dbReference type="EMBL" id="JSUM01000015">
    <property type="protein sequence ID" value="KGQ69723.1"/>
    <property type="molecule type" value="Genomic_DNA"/>
</dbReference>
<accession>A0A0A3AK27</accession>
<dbReference type="Proteomes" id="UP000030380">
    <property type="component" value="Unassembled WGS sequence"/>
</dbReference>
<protein>
    <recommendedName>
        <fullName evidence="2">UPF0301 protein OA57_10470</fullName>
    </recommendedName>
</protein>
<dbReference type="AlphaFoldDB" id="A0A0A3AK27"/>
<comment type="caution">
    <text evidence="3">The sequence shown here is derived from an EMBL/GenBank/DDBJ whole genome shotgun (WGS) entry which is preliminary data.</text>
</comment>
<dbReference type="STRING" id="505317.OA57_10470"/>
<dbReference type="NCBIfam" id="NF001266">
    <property type="entry name" value="PRK00228.1-1"/>
    <property type="match status" value="1"/>
</dbReference>
<dbReference type="HAMAP" id="MF_00758">
    <property type="entry name" value="UPF0301"/>
    <property type="match status" value="1"/>
</dbReference>
<evidence type="ECO:0000256" key="1">
    <source>
        <dbReference type="ARBA" id="ARBA00009600"/>
    </source>
</evidence>
<gene>
    <name evidence="3" type="ORF">OA57_10470</name>
</gene>
<dbReference type="GO" id="GO:0005829">
    <property type="term" value="C:cytosol"/>
    <property type="evidence" value="ECO:0007669"/>
    <property type="project" value="TreeGrafter"/>
</dbReference>
<dbReference type="InterPro" id="IPR003774">
    <property type="entry name" value="AlgH-like"/>
</dbReference>
<dbReference type="RefSeq" id="WP_034617580.1">
    <property type="nucleotide sequence ID" value="NZ_JSUM01000015.1"/>
</dbReference>
<sequence>MKLQDRFLLAMPGMDDPFFKNALIYLCEHNEQGSMGIMLTRTTELSVAEIIAKMNFLIADQRHYQQDDVVLIGGPVSVERGFILHTKCVPPFQHSVAVSDQIWLTTSADVLQTIGRPDEPEKYLVALGCCTWRSGQLEQEIADNAWLVLEPSEHLLFDVPHDRRWLEANRSLGFEPTHLTALAGHA</sequence>
<evidence type="ECO:0000313" key="4">
    <source>
        <dbReference type="Proteomes" id="UP000030380"/>
    </source>
</evidence>
<dbReference type="Pfam" id="PF02622">
    <property type="entry name" value="DUF179"/>
    <property type="match status" value="1"/>
</dbReference>
<name>A0A0A3AK27_9PAST</name>
<evidence type="ECO:0000313" key="3">
    <source>
        <dbReference type="EMBL" id="KGQ69723.1"/>
    </source>
</evidence>
<organism evidence="3 4">
    <name type="scientific">Chelonobacter oris</name>
    <dbReference type="NCBI Taxonomy" id="505317"/>
    <lineage>
        <taxon>Bacteria</taxon>
        <taxon>Pseudomonadati</taxon>
        <taxon>Pseudomonadota</taxon>
        <taxon>Gammaproteobacteria</taxon>
        <taxon>Pasteurellales</taxon>
        <taxon>Pasteurellaceae</taxon>
        <taxon>Chelonobacter</taxon>
    </lineage>
</organism>
<dbReference type="PANTHER" id="PTHR30327:SF1">
    <property type="entry name" value="UPF0301 PROTEIN YQGE"/>
    <property type="match status" value="1"/>
</dbReference>
<dbReference type="OrthoDB" id="9807486at2"/>